<evidence type="ECO:0000256" key="7">
    <source>
        <dbReference type="ARBA" id="ARBA00023136"/>
    </source>
</evidence>
<dbReference type="Pfam" id="PF04535">
    <property type="entry name" value="CASP_dom"/>
    <property type="match status" value="1"/>
</dbReference>
<dbReference type="NCBIfam" id="TIGR01569">
    <property type="entry name" value="A_tha_TIGR01569"/>
    <property type="match status" value="1"/>
</dbReference>
<keyword evidence="6 8" id="KW-1133">Transmembrane helix</keyword>
<dbReference type="PANTHER" id="PTHR33573">
    <property type="entry name" value="CASP-LIKE PROTEIN 4A4"/>
    <property type="match status" value="1"/>
</dbReference>
<comment type="similarity">
    <text evidence="2 8">Belongs to the Casparian strip membrane proteins (CASP) family.</text>
</comment>
<keyword evidence="4 8" id="KW-1003">Cell membrane</keyword>
<proteinExistence type="inferred from homology"/>
<organism evidence="10 11">
    <name type="scientific">Stephania japonica</name>
    <dbReference type="NCBI Taxonomy" id="461633"/>
    <lineage>
        <taxon>Eukaryota</taxon>
        <taxon>Viridiplantae</taxon>
        <taxon>Streptophyta</taxon>
        <taxon>Embryophyta</taxon>
        <taxon>Tracheophyta</taxon>
        <taxon>Spermatophyta</taxon>
        <taxon>Magnoliopsida</taxon>
        <taxon>Ranunculales</taxon>
        <taxon>Menispermaceae</taxon>
        <taxon>Menispermoideae</taxon>
        <taxon>Cissampelideae</taxon>
        <taxon>Stephania</taxon>
    </lineage>
</organism>
<feature type="domain" description="Casparian strip membrane protein" evidence="9">
    <location>
        <begin position="9"/>
        <end position="154"/>
    </location>
</feature>
<comment type="caution">
    <text evidence="10">The sequence shown here is derived from an EMBL/GenBank/DDBJ whole genome shotgun (WGS) entry which is preliminary data.</text>
</comment>
<evidence type="ECO:0000256" key="6">
    <source>
        <dbReference type="ARBA" id="ARBA00022989"/>
    </source>
</evidence>
<dbReference type="InterPro" id="IPR006459">
    <property type="entry name" value="CASP/CASPL"/>
</dbReference>
<comment type="subcellular location">
    <subcellularLocation>
        <location evidence="1 8">Cell membrane</location>
        <topology evidence="1 8">Multi-pass membrane protein</topology>
    </subcellularLocation>
</comment>
<dbReference type="EMBL" id="JBBNAE010000004">
    <property type="protein sequence ID" value="KAK9130161.1"/>
    <property type="molecule type" value="Genomic_DNA"/>
</dbReference>
<evidence type="ECO:0000256" key="1">
    <source>
        <dbReference type="ARBA" id="ARBA00004651"/>
    </source>
</evidence>
<evidence type="ECO:0000256" key="3">
    <source>
        <dbReference type="ARBA" id="ARBA00011489"/>
    </source>
</evidence>
<evidence type="ECO:0000256" key="4">
    <source>
        <dbReference type="ARBA" id="ARBA00022475"/>
    </source>
</evidence>
<comment type="subunit">
    <text evidence="3 8">Homodimer and heterodimers.</text>
</comment>
<dbReference type="PANTHER" id="PTHR33573:SF30">
    <property type="entry name" value="CASP-LIKE PROTEIN 2C1-RELATED"/>
    <property type="match status" value="1"/>
</dbReference>
<protein>
    <recommendedName>
        <fullName evidence="8">CASP-like protein</fullName>
    </recommendedName>
</protein>
<feature type="transmembrane region" description="Helical" evidence="8">
    <location>
        <begin position="135"/>
        <end position="158"/>
    </location>
</feature>
<accession>A0AAP0J9T8</accession>
<keyword evidence="7 8" id="KW-0472">Membrane</keyword>
<dbReference type="AlphaFoldDB" id="A0AAP0J9T8"/>
<keyword evidence="5 8" id="KW-0812">Transmembrane</keyword>
<name>A0AAP0J9T8_9MAGN</name>
<dbReference type="InterPro" id="IPR006702">
    <property type="entry name" value="CASP_dom"/>
</dbReference>
<feature type="transmembrane region" description="Helical" evidence="8">
    <location>
        <begin position="56"/>
        <end position="80"/>
    </location>
</feature>
<evidence type="ECO:0000313" key="11">
    <source>
        <dbReference type="Proteomes" id="UP001417504"/>
    </source>
</evidence>
<evidence type="ECO:0000259" key="9">
    <source>
        <dbReference type="Pfam" id="PF04535"/>
    </source>
</evidence>
<gene>
    <name evidence="10" type="ORF">Sjap_010648</name>
</gene>
<dbReference type="Proteomes" id="UP001417504">
    <property type="component" value="Unassembled WGS sequence"/>
</dbReference>
<evidence type="ECO:0000313" key="10">
    <source>
        <dbReference type="EMBL" id="KAK9130161.1"/>
    </source>
</evidence>
<evidence type="ECO:0000256" key="8">
    <source>
        <dbReference type="RuleBase" id="RU361233"/>
    </source>
</evidence>
<evidence type="ECO:0000256" key="5">
    <source>
        <dbReference type="ARBA" id="ARBA00022692"/>
    </source>
</evidence>
<sequence length="183" mass="20597">MECIWSLEVQACLRFLCIAFLVTTACIVRVDSETKPIFGGLEKKATISDLPSLKTYVIVVSAVAGYHLIQLTLCLIRIRFEKKPRGFNKVMAWTSFFTDQIVSYVSFATTLAATQLAILAITGADEFEWLKLCNIYTRFCVQIGGGIFCSSVANFLMWSMASISGFNLFRFYSWTNFLALKTK</sequence>
<feature type="transmembrane region" description="Helical" evidence="8">
    <location>
        <begin position="101"/>
        <end position="123"/>
    </location>
</feature>
<feature type="transmembrane region" description="Helical" evidence="8">
    <location>
        <begin position="12"/>
        <end position="30"/>
    </location>
</feature>
<reference evidence="10 11" key="1">
    <citation type="submission" date="2024-01" db="EMBL/GenBank/DDBJ databases">
        <title>Genome assemblies of Stephania.</title>
        <authorList>
            <person name="Yang L."/>
        </authorList>
    </citation>
    <scope>NUCLEOTIDE SEQUENCE [LARGE SCALE GENOMIC DNA]</scope>
    <source>
        <strain evidence="10">QJT</strain>
        <tissue evidence="10">Leaf</tissue>
    </source>
</reference>
<dbReference type="GO" id="GO:0005886">
    <property type="term" value="C:plasma membrane"/>
    <property type="evidence" value="ECO:0007669"/>
    <property type="project" value="UniProtKB-SubCell"/>
</dbReference>
<evidence type="ECO:0000256" key="2">
    <source>
        <dbReference type="ARBA" id="ARBA00007651"/>
    </source>
</evidence>
<keyword evidence="11" id="KW-1185">Reference proteome</keyword>